<dbReference type="KEGG" id="poz:I0K15_05680"/>
<accession>A0A7S9LTX1</accession>
<sequence>MADYQIGDIVVLTAGSMRMAVEGVDGDMVSTVWCNEGVIGRDTFNSVLLKKWEHREENNRGDRGKPGGFNKGGDRGGFNKGGDRGGWKGRDDRGGDRDDRPRGKTGWDGKPRENKFFRKD</sequence>
<proteinExistence type="predicted"/>
<feature type="compositionally biased region" description="Basic and acidic residues" evidence="1">
    <location>
        <begin position="53"/>
        <end position="65"/>
    </location>
</feature>
<organism evidence="2 3">
    <name type="scientific">Pontivivens ytuae</name>
    <dbReference type="NCBI Taxonomy" id="2789856"/>
    <lineage>
        <taxon>Bacteria</taxon>
        <taxon>Pseudomonadati</taxon>
        <taxon>Pseudomonadota</taxon>
        <taxon>Alphaproteobacteria</taxon>
        <taxon>Rhodobacterales</taxon>
        <taxon>Paracoccaceae</taxon>
        <taxon>Pontivivens</taxon>
    </lineage>
</organism>
<gene>
    <name evidence="2" type="ORF">I0K15_05680</name>
</gene>
<feature type="compositionally biased region" description="Gly residues" evidence="1">
    <location>
        <begin position="66"/>
        <end position="80"/>
    </location>
</feature>
<name>A0A7S9LTX1_9RHOB</name>
<evidence type="ECO:0000313" key="2">
    <source>
        <dbReference type="EMBL" id="QPH55231.1"/>
    </source>
</evidence>
<dbReference type="EMBL" id="CP064942">
    <property type="protein sequence ID" value="QPH55231.1"/>
    <property type="molecule type" value="Genomic_DNA"/>
</dbReference>
<evidence type="ECO:0008006" key="4">
    <source>
        <dbReference type="Google" id="ProtNLM"/>
    </source>
</evidence>
<feature type="compositionally biased region" description="Basic and acidic residues" evidence="1">
    <location>
        <begin position="81"/>
        <end position="120"/>
    </location>
</feature>
<dbReference type="AlphaFoldDB" id="A0A7S9LTX1"/>
<reference evidence="2 3" key="1">
    <citation type="submission" date="2020-11" db="EMBL/GenBank/DDBJ databases">
        <title>Description of Pontivivens ytuae sp. nov. isolated from deep sea sediment of Mariana Trench.</title>
        <authorList>
            <person name="Wang Z."/>
            <person name="Sun Q.-L."/>
            <person name="Xu X.-D."/>
            <person name="Tang Y.-Z."/>
            <person name="Zhang J."/>
        </authorList>
    </citation>
    <scope>NUCLEOTIDE SEQUENCE [LARGE SCALE GENOMIC DNA]</scope>
    <source>
        <strain evidence="2 3">MT2928</strain>
    </source>
</reference>
<keyword evidence="3" id="KW-1185">Reference proteome</keyword>
<evidence type="ECO:0000256" key="1">
    <source>
        <dbReference type="SAM" id="MobiDB-lite"/>
    </source>
</evidence>
<feature type="region of interest" description="Disordered" evidence="1">
    <location>
        <begin position="53"/>
        <end position="120"/>
    </location>
</feature>
<dbReference type="Proteomes" id="UP000594800">
    <property type="component" value="Chromosome"/>
</dbReference>
<dbReference type="RefSeq" id="WP_196104430.1">
    <property type="nucleotide sequence ID" value="NZ_CP064942.1"/>
</dbReference>
<evidence type="ECO:0000313" key="3">
    <source>
        <dbReference type="Proteomes" id="UP000594800"/>
    </source>
</evidence>
<protein>
    <recommendedName>
        <fullName evidence="4">DUF2158 domain-containing protein</fullName>
    </recommendedName>
</protein>